<evidence type="ECO:0000313" key="1">
    <source>
        <dbReference type="EMBL" id="PIA16694.1"/>
    </source>
</evidence>
<reference evidence="1 2" key="1">
    <citation type="journal article" date="2015" name="Genome Biol. Evol.">
        <title>Phylogenomic analyses indicate that early fungi evolved digesting cell walls of algal ancestors of land plants.</title>
        <authorList>
            <person name="Chang Y."/>
            <person name="Wang S."/>
            <person name="Sekimoto S."/>
            <person name="Aerts A.L."/>
            <person name="Choi C."/>
            <person name="Clum A."/>
            <person name="LaButti K.M."/>
            <person name="Lindquist E.A."/>
            <person name="Yee Ngan C."/>
            <person name="Ohm R.A."/>
            <person name="Salamov A.A."/>
            <person name="Grigoriev I.V."/>
            <person name="Spatafora J.W."/>
            <person name="Berbee M.L."/>
        </authorList>
    </citation>
    <scope>NUCLEOTIDE SEQUENCE [LARGE SCALE GENOMIC DNA]</scope>
    <source>
        <strain evidence="1 2">NRRL 1564</strain>
    </source>
</reference>
<dbReference type="EMBL" id="KZ303498">
    <property type="protein sequence ID" value="PIA16694.1"/>
    <property type="molecule type" value="Genomic_DNA"/>
</dbReference>
<proteinExistence type="predicted"/>
<accession>A0A2G5BCE7</accession>
<dbReference type="OrthoDB" id="4664297at2759"/>
<gene>
    <name evidence="1" type="ORF">COEREDRAFT_86778</name>
</gene>
<dbReference type="Proteomes" id="UP000242474">
    <property type="component" value="Unassembled WGS sequence"/>
</dbReference>
<evidence type="ECO:0000313" key="2">
    <source>
        <dbReference type="Proteomes" id="UP000242474"/>
    </source>
</evidence>
<sequence length="169" mass="17957">MTKAPTILVASIAISSSSPVIIAAFNVFHRQVVAPVFLRSIYVSKIQFQSHLLPSTPSKAAAVNAEALIGDYFSIYQHSTGRLQASATLPTTCALALSPISCDTLAVVKMTAIKSTDRSAVLHTSCIGEPSRYAGAAILMHNIYSVLTLPDSNTIGGSDSLILCHRQRQ</sequence>
<dbReference type="AlphaFoldDB" id="A0A2G5BCE7"/>
<organism evidence="1 2">
    <name type="scientific">Coemansia reversa (strain ATCC 12441 / NRRL 1564)</name>
    <dbReference type="NCBI Taxonomy" id="763665"/>
    <lineage>
        <taxon>Eukaryota</taxon>
        <taxon>Fungi</taxon>
        <taxon>Fungi incertae sedis</taxon>
        <taxon>Zoopagomycota</taxon>
        <taxon>Kickxellomycotina</taxon>
        <taxon>Kickxellomycetes</taxon>
        <taxon>Kickxellales</taxon>
        <taxon>Kickxellaceae</taxon>
        <taxon>Coemansia</taxon>
    </lineage>
</organism>
<protein>
    <submittedName>
        <fullName evidence="1">Uncharacterized protein</fullName>
    </submittedName>
</protein>
<keyword evidence="2" id="KW-1185">Reference proteome</keyword>
<name>A0A2G5BCE7_COERN</name>